<protein>
    <submittedName>
        <fullName evidence="2">Uncharacterized protein</fullName>
    </submittedName>
</protein>
<evidence type="ECO:0000256" key="1">
    <source>
        <dbReference type="SAM" id="MobiDB-lite"/>
    </source>
</evidence>
<dbReference type="KEGG" id="csl:COCSUDRAFT_57820"/>
<dbReference type="RefSeq" id="XP_005644644.1">
    <property type="nucleotide sequence ID" value="XM_005644587.1"/>
</dbReference>
<sequence>MLPSPPPEEVLRAAAFYRLHSELTAPDSNHSLLACALSASSTDNPEESVENVLTPLHRFNPALGVRSGSYWSSRGSEDESSTEWLALRLAHPLCLVSAVSIMPFLAFFQRGHPIYAPKAARFVFSCGEDVKARPVGSTPDSDTDEDPETAALLEEAEEAGYATIRSCARFSAWETRTEAFPMSQSDELQMFEFKRPILCVGGLVKIELLGRTQRQEQDNAWYTCINHVRVLGKPLHNFVPASPQTQDRAEGSSSSSAPKRCPQQGVKIEGVPLVLEARREDPMVARGGLMALSEGGLLLQRLATEAQGEGTADYDTDDELIADIAHADVIGPHLAEVGLEFEWLAGGQPMPPWIAHPPQPPQQQQAPADGED</sequence>
<dbReference type="PANTHER" id="PTHR39741:SF2">
    <property type="entry name" value="F-BOX DOMAIN-CONTAINING PROTEIN"/>
    <property type="match status" value="1"/>
</dbReference>
<dbReference type="PANTHER" id="PTHR39741">
    <property type="entry name" value="F-BOX DOMAIN CONTAINING PROTEIN, EXPRESSED"/>
    <property type="match status" value="1"/>
</dbReference>
<dbReference type="OrthoDB" id="63379at2759"/>
<name>I0YNY1_COCSC</name>
<gene>
    <name evidence="2" type="ORF">COCSUDRAFT_57820</name>
</gene>
<keyword evidence="3" id="KW-1185">Reference proteome</keyword>
<evidence type="ECO:0000313" key="3">
    <source>
        <dbReference type="Proteomes" id="UP000007264"/>
    </source>
</evidence>
<reference evidence="2 3" key="1">
    <citation type="journal article" date="2012" name="Genome Biol.">
        <title>The genome of the polar eukaryotic microalga coccomyxa subellipsoidea reveals traits of cold adaptation.</title>
        <authorList>
            <person name="Blanc G."/>
            <person name="Agarkova I."/>
            <person name="Grimwood J."/>
            <person name="Kuo A."/>
            <person name="Brueggeman A."/>
            <person name="Dunigan D."/>
            <person name="Gurnon J."/>
            <person name="Ladunga I."/>
            <person name="Lindquist E."/>
            <person name="Lucas S."/>
            <person name="Pangilinan J."/>
            <person name="Proschold T."/>
            <person name="Salamov A."/>
            <person name="Schmutz J."/>
            <person name="Weeks D."/>
            <person name="Yamada T."/>
            <person name="Claverie J.M."/>
            <person name="Grigoriev I."/>
            <person name="Van Etten J."/>
            <person name="Lomsadze A."/>
            <person name="Borodovsky M."/>
        </authorList>
    </citation>
    <scope>NUCLEOTIDE SEQUENCE [LARGE SCALE GENOMIC DNA]</scope>
    <source>
        <strain evidence="2 3">C-169</strain>
    </source>
</reference>
<proteinExistence type="predicted"/>
<dbReference type="Proteomes" id="UP000007264">
    <property type="component" value="Unassembled WGS sequence"/>
</dbReference>
<dbReference type="EMBL" id="AGSI01000016">
    <property type="protein sequence ID" value="EIE20100.1"/>
    <property type="molecule type" value="Genomic_DNA"/>
</dbReference>
<comment type="caution">
    <text evidence="2">The sequence shown here is derived from an EMBL/GenBank/DDBJ whole genome shotgun (WGS) entry which is preliminary data.</text>
</comment>
<feature type="compositionally biased region" description="Pro residues" evidence="1">
    <location>
        <begin position="350"/>
        <end position="361"/>
    </location>
</feature>
<evidence type="ECO:0000313" key="2">
    <source>
        <dbReference type="EMBL" id="EIE20100.1"/>
    </source>
</evidence>
<feature type="compositionally biased region" description="Polar residues" evidence="1">
    <location>
        <begin position="242"/>
        <end position="257"/>
    </location>
</feature>
<feature type="region of interest" description="Disordered" evidence="1">
    <location>
        <begin position="239"/>
        <end position="262"/>
    </location>
</feature>
<feature type="compositionally biased region" description="Low complexity" evidence="1">
    <location>
        <begin position="362"/>
        <end position="372"/>
    </location>
</feature>
<accession>I0YNY1</accession>
<feature type="region of interest" description="Disordered" evidence="1">
    <location>
        <begin position="350"/>
        <end position="372"/>
    </location>
</feature>
<dbReference type="AlphaFoldDB" id="I0YNY1"/>
<dbReference type="eggNOG" id="ENOG502QRFZ">
    <property type="taxonomic scope" value="Eukaryota"/>
</dbReference>
<organism evidence="2 3">
    <name type="scientific">Coccomyxa subellipsoidea (strain C-169)</name>
    <name type="common">Green microalga</name>
    <dbReference type="NCBI Taxonomy" id="574566"/>
    <lineage>
        <taxon>Eukaryota</taxon>
        <taxon>Viridiplantae</taxon>
        <taxon>Chlorophyta</taxon>
        <taxon>core chlorophytes</taxon>
        <taxon>Trebouxiophyceae</taxon>
        <taxon>Trebouxiophyceae incertae sedis</taxon>
        <taxon>Coccomyxaceae</taxon>
        <taxon>Coccomyxa</taxon>
        <taxon>Coccomyxa subellipsoidea</taxon>
    </lineage>
</organism>
<dbReference type="InterPro" id="IPR055336">
    <property type="entry name" value="At4g00755-like"/>
</dbReference>
<dbReference type="GeneID" id="17038076"/>